<dbReference type="Pfam" id="PF04108">
    <property type="entry name" value="ATG17_like"/>
    <property type="match status" value="1"/>
</dbReference>
<feature type="domain" description="Autophagy-related protein 11 C-terminal" evidence="13">
    <location>
        <begin position="993"/>
        <end position="1176"/>
    </location>
</feature>
<dbReference type="OrthoDB" id="447953at2759"/>
<dbReference type="GO" id="GO:0034517">
    <property type="term" value="P:ribophagy"/>
    <property type="evidence" value="ECO:0007669"/>
    <property type="project" value="EnsemblFungi"/>
</dbReference>
<gene>
    <name evidence="14" type="primary">KAFR0H01060</name>
    <name evidence="14" type="ORF">KAFR_0H01060</name>
</gene>
<dbReference type="HOGENOM" id="CLU_272501_0_0_1"/>
<evidence type="ECO:0000313" key="14">
    <source>
        <dbReference type="EMBL" id="CCF59516.1"/>
    </source>
</evidence>
<keyword evidence="5 9" id="KW-0926">Vacuole</keyword>
<evidence type="ECO:0000256" key="10">
    <source>
        <dbReference type="SAM" id="Coils"/>
    </source>
</evidence>
<keyword evidence="6 9" id="KW-0653">Protein transport</keyword>
<comment type="subunit">
    <text evidence="9">Homodimer.</text>
</comment>
<dbReference type="GO" id="GO:0000425">
    <property type="term" value="P:pexophagy"/>
    <property type="evidence" value="ECO:0007669"/>
    <property type="project" value="EnsemblFungi"/>
</dbReference>
<dbReference type="RefSeq" id="XP_003958651.1">
    <property type="nucleotide sequence ID" value="XM_003958602.1"/>
</dbReference>
<dbReference type="eggNOG" id="ENOG502QVZE">
    <property type="taxonomic scope" value="Eukaryota"/>
</dbReference>
<evidence type="ECO:0000256" key="5">
    <source>
        <dbReference type="ARBA" id="ARBA00022554"/>
    </source>
</evidence>
<comment type="subcellular location">
    <subcellularLocation>
        <location evidence="9">Preautophagosomal structure membrane</location>
        <topology evidence="9">Peripheral membrane protein</topology>
    </subcellularLocation>
    <subcellularLocation>
        <location evidence="1 9">Vacuole membrane</location>
        <topology evidence="1 9">Peripheral membrane protein</topology>
    </subcellularLocation>
    <text evidence="9">During pexophagy, accumulates in the vacuolar membrane region, where the peroxisomes contact the vacuole.</text>
</comment>
<evidence type="ECO:0000256" key="4">
    <source>
        <dbReference type="ARBA" id="ARBA00022448"/>
    </source>
</evidence>
<dbReference type="PANTHER" id="PTHR13222">
    <property type="entry name" value="RB1-INDUCIBLE COILED-COIL"/>
    <property type="match status" value="1"/>
</dbReference>
<dbReference type="Proteomes" id="UP000005220">
    <property type="component" value="Chromosome 8"/>
</dbReference>
<evidence type="ECO:0000259" key="13">
    <source>
        <dbReference type="Pfam" id="PF10377"/>
    </source>
</evidence>
<evidence type="ECO:0000256" key="8">
    <source>
        <dbReference type="ARBA" id="ARBA00023054"/>
    </source>
</evidence>
<evidence type="ECO:0000256" key="6">
    <source>
        <dbReference type="ARBA" id="ARBA00022927"/>
    </source>
</evidence>
<keyword evidence="4 9" id="KW-0813">Transport</keyword>
<evidence type="ECO:0000256" key="11">
    <source>
        <dbReference type="SAM" id="MobiDB-lite"/>
    </source>
</evidence>
<feature type="domain" description="Autophagy protein ATG17-like" evidence="12">
    <location>
        <begin position="193"/>
        <end position="525"/>
    </location>
</feature>
<dbReference type="InterPro" id="IPR019460">
    <property type="entry name" value="Atg11_C"/>
</dbReference>
<dbReference type="GO" id="GO:0031503">
    <property type="term" value="P:protein-containing complex localization"/>
    <property type="evidence" value="ECO:0007669"/>
    <property type="project" value="EnsemblFungi"/>
</dbReference>
<dbReference type="GO" id="GO:1903599">
    <property type="term" value="P:positive regulation of autophagy of mitochondrion"/>
    <property type="evidence" value="ECO:0007669"/>
    <property type="project" value="UniProtKB-UniRule"/>
</dbReference>
<accession>H2AYW0</accession>
<dbReference type="GO" id="GO:0034497">
    <property type="term" value="P:protein localization to phagophore assembly site"/>
    <property type="evidence" value="ECO:0007669"/>
    <property type="project" value="EnsemblFungi"/>
</dbReference>
<feature type="coiled-coil region" evidence="10">
    <location>
        <begin position="702"/>
        <end position="764"/>
    </location>
</feature>
<dbReference type="GO" id="GO:0071957">
    <property type="term" value="C:old mitotic spindle pole body"/>
    <property type="evidence" value="ECO:0007669"/>
    <property type="project" value="EnsemblFungi"/>
</dbReference>
<dbReference type="AlphaFoldDB" id="H2AYW0"/>
<evidence type="ECO:0000259" key="12">
    <source>
        <dbReference type="Pfam" id="PF04108"/>
    </source>
</evidence>
<dbReference type="GO" id="GO:0034045">
    <property type="term" value="C:phagophore assembly site membrane"/>
    <property type="evidence" value="ECO:0007669"/>
    <property type="project" value="UniProtKB-SubCell"/>
</dbReference>
<feature type="compositionally biased region" description="Low complexity" evidence="11">
    <location>
        <begin position="1075"/>
        <end position="1084"/>
    </location>
</feature>
<protein>
    <recommendedName>
        <fullName evidence="3 9">Autophagy-related protein 11</fullName>
    </recommendedName>
</protein>
<dbReference type="GO" id="GO:0019901">
    <property type="term" value="F:protein kinase binding"/>
    <property type="evidence" value="ECO:0007669"/>
    <property type="project" value="TreeGrafter"/>
</dbReference>
<keyword evidence="8 10" id="KW-0175">Coiled coil</keyword>
<dbReference type="PANTHER" id="PTHR13222:SF1">
    <property type="entry name" value="RB1-INDUCIBLE COILED-COIL PROTEIN 1"/>
    <property type="match status" value="1"/>
</dbReference>
<name>H2AYW0_KAZAF</name>
<sequence length="1181" mass="135335">MSVESIKNKSAVDVGSEEVHDRSNKAADTTIVNAITGDIIDTDLKFFATFNDFRKFIVSKWFIPLDQLLILLPFGSKLKQSNFNNMFSDLKTNGVTSLKKQLYVFDRRCFSTMNKPSILINGDNDDGGGGSNKQEILDRSCKLLDELIEYKQNPMTDLSLIQPVTSPLSEINIPFEKDKSNLLPFQKITSIVTTNLGWLSALEIDVYYLKLLIKDTVKQIDLILESLNVCLAYLNMYSYDAEKLLKSNISFFHELREIKKNSIDNWENHYDNFLTGFNDINGHPLTSYINKKDLFDYSALLIKLDNKIDDNFKKIVQGFEVINHLQNDTIGGNVTELKKSYSISDKEEKYRLENEMLPIFEDLLSSIRNSSHEILELDELTVSKDQLIEFNKCLLKDKNDTVKKLYTISRALYSQAEDIFNIKKKLQIHSIVLLGQISFTQIEILNVKNFLLNESNKDLQDYQKWESKFASIFDLPIVYTLESIEIYRRKFWYCQVLLFFLNSSNQFDKIINAEISLREKWLKIYDLSLIPITAEDTSSNEDLKQLCTFLFNTKDPKKLYASIDREVKALYPVLEGYVTFINTYIEKIAYSKTNEPVLGIIQRNFKEAKNLSLQFDNISDSNTLEIENEDSETKLINRLQARIKKLEGLLHDATFLNGNSWPPGLLKTSFFQKGFQDSNRKLLMDSSSTTLEPNVYDVEVVRHRDVMKLQNLQSQVNELKDKIKLLTLENATKDEELLNQRNSMVDLTIEKNAYRETLNHLNTQLTGIANAQERNSDIKSYDLQLKKQIDELIEINKSQTTEYNALAAKFENAKIELESIEEKGMQIQERQAEEIELLERNSHDQQQEINQLKEKIKVLPDTETEGTQTESLSEERLAPLSDKGLALKVFDILTSNVYILENIGLLLTTDEKHKNELLIRRVKGLKKDVSQSLLDESVRLIEPSGDNVSQLGIKSDVYHELKSALANTKNGAELGMQFSQFIEKFYDDKLFATAVIKRFKDIEFLAKKLTKENKLKSNLLENLNNQKIALKSFQAGDLALFLPTRENDTSSDASSPLIASLNSSFSSVDLSTPPSLPLDAASSPQVSKTRQRAGKTKQNYNRNSANVENKKVKPWAAFTASENGARYLFKDSELLPVDREWFIGKIRTVQKNTVTDFGANPLRLVKGSVWYELTADIIYFA</sequence>
<dbReference type="KEGG" id="kaf:KAFR_0H01060"/>
<dbReference type="GO" id="GO:0006995">
    <property type="term" value="P:cellular response to nitrogen starvation"/>
    <property type="evidence" value="ECO:0007669"/>
    <property type="project" value="EnsemblFungi"/>
</dbReference>
<evidence type="ECO:0000256" key="7">
    <source>
        <dbReference type="ARBA" id="ARBA00023006"/>
    </source>
</evidence>
<evidence type="ECO:0000256" key="3">
    <source>
        <dbReference type="ARBA" id="ARBA00013804"/>
    </source>
</evidence>
<dbReference type="InParanoid" id="H2AYW0"/>
<comment type="function">
    <text evidence="9">Involved in cytoplasm to vacuole transport (Cvt), pexophagy, mitophagy and nucleophagy. Recruits mitochondria for their selective degradation via autophagy (mitophagy) during starvation. Works as scaffold proteins that recruit ATG proteins to the pre-autophagosome (PAS), the site of vesicle/autophagosome formation. Required for the Cvt vesicles completion.</text>
</comment>
<comment type="similarity">
    <text evidence="2 9">Belongs to the ATG11 family.</text>
</comment>
<evidence type="ECO:0000256" key="9">
    <source>
        <dbReference type="RuleBase" id="RU367075"/>
    </source>
</evidence>
<dbReference type="GO" id="GO:0000149">
    <property type="term" value="F:SNARE binding"/>
    <property type="evidence" value="ECO:0007669"/>
    <property type="project" value="EnsemblFungi"/>
</dbReference>
<dbReference type="GO" id="GO:0005774">
    <property type="term" value="C:vacuolar membrane"/>
    <property type="evidence" value="ECO:0007669"/>
    <property type="project" value="UniProtKB-SubCell"/>
</dbReference>
<keyword evidence="7 9" id="KW-0072">Autophagy</keyword>
<evidence type="ECO:0000256" key="1">
    <source>
        <dbReference type="ARBA" id="ARBA00004148"/>
    </source>
</evidence>
<dbReference type="InterPro" id="IPR040040">
    <property type="entry name" value="ATG11"/>
</dbReference>
<proteinExistence type="inferred from homology"/>
<feature type="coiled-coil region" evidence="10">
    <location>
        <begin position="803"/>
        <end position="855"/>
    </location>
</feature>
<keyword evidence="15" id="KW-1185">Reference proteome</keyword>
<evidence type="ECO:0000313" key="15">
    <source>
        <dbReference type="Proteomes" id="UP000005220"/>
    </source>
</evidence>
<dbReference type="GO" id="GO:0034727">
    <property type="term" value="P:piecemeal microautophagy of the nucleus"/>
    <property type="evidence" value="ECO:0007669"/>
    <property type="project" value="EnsemblFungi"/>
</dbReference>
<keyword evidence="9" id="KW-0472">Membrane</keyword>
<dbReference type="GO" id="GO:1990316">
    <property type="term" value="C:Atg1/ULK1 kinase complex"/>
    <property type="evidence" value="ECO:0007669"/>
    <property type="project" value="TreeGrafter"/>
</dbReference>
<dbReference type="GO" id="GO:0061709">
    <property type="term" value="P:reticulophagy"/>
    <property type="evidence" value="ECO:0007669"/>
    <property type="project" value="EnsemblFungi"/>
</dbReference>
<reference evidence="14 15" key="1">
    <citation type="journal article" date="2011" name="Proc. Natl. Acad. Sci. U.S.A.">
        <title>Evolutionary erosion of yeast sex chromosomes by mating-type switching accidents.</title>
        <authorList>
            <person name="Gordon J.L."/>
            <person name="Armisen D."/>
            <person name="Proux-Wera E."/>
            <person name="Oheigeartaigh S.S."/>
            <person name="Byrne K.P."/>
            <person name="Wolfe K.H."/>
        </authorList>
    </citation>
    <scope>NUCLEOTIDE SEQUENCE [LARGE SCALE GENOMIC DNA]</scope>
    <source>
        <strain evidence="15">ATCC 22294 / BCRC 22015 / CBS 2517 / CECT 1963 / NBRC 1671 / NRRL Y-8276</strain>
    </source>
</reference>
<organism evidence="14 15">
    <name type="scientific">Kazachstania africana (strain ATCC 22294 / BCRC 22015 / CBS 2517 / CECT 1963 / NBRC 1671 / NRRL Y-8276)</name>
    <name type="common">Yeast</name>
    <name type="synonym">Kluyveromyces africanus</name>
    <dbReference type="NCBI Taxonomy" id="1071382"/>
    <lineage>
        <taxon>Eukaryota</taxon>
        <taxon>Fungi</taxon>
        <taxon>Dikarya</taxon>
        <taxon>Ascomycota</taxon>
        <taxon>Saccharomycotina</taxon>
        <taxon>Saccharomycetes</taxon>
        <taxon>Saccharomycetales</taxon>
        <taxon>Saccharomycetaceae</taxon>
        <taxon>Kazachstania</taxon>
    </lineage>
</organism>
<dbReference type="GO" id="GO:0032258">
    <property type="term" value="P:cytoplasm to vacuole targeting by the Cvt pathway"/>
    <property type="evidence" value="ECO:0007669"/>
    <property type="project" value="EnsemblFungi"/>
</dbReference>
<dbReference type="GO" id="GO:0007059">
    <property type="term" value="P:chromosome segregation"/>
    <property type="evidence" value="ECO:0007669"/>
    <property type="project" value="EnsemblFungi"/>
</dbReference>
<evidence type="ECO:0000256" key="2">
    <source>
        <dbReference type="ARBA" id="ARBA00009729"/>
    </source>
</evidence>
<dbReference type="GO" id="GO:0060090">
    <property type="term" value="F:molecular adaptor activity"/>
    <property type="evidence" value="ECO:0007669"/>
    <property type="project" value="EnsemblFungi"/>
</dbReference>
<feature type="region of interest" description="Disordered" evidence="11">
    <location>
        <begin position="1075"/>
        <end position="1102"/>
    </location>
</feature>
<dbReference type="EMBL" id="HE650828">
    <property type="protein sequence ID" value="CCF59516.1"/>
    <property type="molecule type" value="Genomic_DNA"/>
</dbReference>
<dbReference type="STRING" id="1071382.H2AYW0"/>
<dbReference type="InterPro" id="IPR045326">
    <property type="entry name" value="ATG17-like_dom"/>
</dbReference>
<dbReference type="GeneID" id="13887513"/>
<dbReference type="GO" id="GO:0000422">
    <property type="term" value="P:autophagy of mitochondrion"/>
    <property type="evidence" value="ECO:0007669"/>
    <property type="project" value="EnsemblFungi"/>
</dbReference>
<dbReference type="Pfam" id="PF10377">
    <property type="entry name" value="ATG11"/>
    <property type="match status" value="1"/>
</dbReference>
<dbReference type="GO" id="GO:2000786">
    <property type="term" value="P:positive regulation of autophagosome assembly"/>
    <property type="evidence" value="ECO:0007669"/>
    <property type="project" value="EnsemblFungi"/>
</dbReference>
<dbReference type="FunCoup" id="H2AYW0">
    <property type="interactions" value="193"/>
</dbReference>